<dbReference type="AlphaFoldDB" id="A0A5N6VWG5"/>
<gene>
    <name evidence="2" type="ORF">BDV41DRAFT_538594</name>
</gene>
<feature type="transmembrane region" description="Helical" evidence="1">
    <location>
        <begin position="21"/>
        <end position="52"/>
    </location>
</feature>
<reference evidence="3" key="1">
    <citation type="submission" date="2019-04" db="EMBL/GenBank/DDBJ databases">
        <title>Friends and foes A comparative genomics studyof 23 Aspergillus species from section Flavi.</title>
        <authorList>
            <consortium name="DOE Joint Genome Institute"/>
            <person name="Kjaerbolling I."/>
            <person name="Vesth T."/>
            <person name="Frisvad J.C."/>
            <person name="Nybo J.L."/>
            <person name="Theobald S."/>
            <person name="Kildgaard S."/>
            <person name="Isbrandt T."/>
            <person name="Kuo A."/>
            <person name="Sato A."/>
            <person name="Lyhne E.K."/>
            <person name="Kogle M.E."/>
            <person name="Wiebenga A."/>
            <person name="Kun R.S."/>
            <person name="Lubbers R.J."/>
            <person name="Makela M.R."/>
            <person name="Barry K."/>
            <person name="Chovatia M."/>
            <person name="Clum A."/>
            <person name="Daum C."/>
            <person name="Haridas S."/>
            <person name="He G."/>
            <person name="LaButti K."/>
            <person name="Lipzen A."/>
            <person name="Mondo S."/>
            <person name="Riley R."/>
            <person name="Salamov A."/>
            <person name="Simmons B.A."/>
            <person name="Magnuson J.K."/>
            <person name="Henrissat B."/>
            <person name="Mortensen U.H."/>
            <person name="Larsen T.O."/>
            <person name="Devries R.P."/>
            <person name="Grigoriev I.V."/>
            <person name="Machida M."/>
            <person name="Baker S.E."/>
            <person name="Andersen M.R."/>
        </authorList>
    </citation>
    <scope>NUCLEOTIDE SEQUENCE [LARGE SCALE GENOMIC DNA]</scope>
    <source>
        <strain evidence="3">CBS 130015</strain>
    </source>
</reference>
<keyword evidence="1" id="KW-0472">Membrane</keyword>
<dbReference type="EMBL" id="ML738331">
    <property type="protein sequence ID" value="KAE8312712.1"/>
    <property type="molecule type" value="Genomic_DNA"/>
</dbReference>
<evidence type="ECO:0000256" key="1">
    <source>
        <dbReference type="SAM" id="Phobius"/>
    </source>
</evidence>
<keyword evidence="3" id="KW-1185">Reference proteome</keyword>
<accession>A0A5N6VWG5</accession>
<keyword evidence="1" id="KW-0812">Transmembrane</keyword>
<sequence length="53" mass="6004">MNIRFAGFYVYCRVRRGRTDVIGCLPTISGFPMVFICSLGVVSSPFSFLFVLY</sequence>
<evidence type="ECO:0000313" key="3">
    <source>
        <dbReference type="Proteomes" id="UP000325433"/>
    </source>
</evidence>
<name>A0A5N6VWG5_9EURO</name>
<dbReference type="Proteomes" id="UP000325433">
    <property type="component" value="Unassembled WGS sequence"/>
</dbReference>
<keyword evidence="1" id="KW-1133">Transmembrane helix</keyword>
<evidence type="ECO:0000313" key="2">
    <source>
        <dbReference type="EMBL" id="KAE8312712.1"/>
    </source>
</evidence>
<protein>
    <submittedName>
        <fullName evidence="2">Uncharacterized protein</fullName>
    </submittedName>
</protein>
<proteinExistence type="predicted"/>
<organism evidence="2 3">
    <name type="scientific">Aspergillus transmontanensis</name>
    <dbReference type="NCBI Taxonomy" id="1034304"/>
    <lineage>
        <taxon>Eukaryota</taxon>
        <taxon>Fungi</taxon>
        <taxon>Dikarya</taxon>
        <taxon>Ascomycota</taxon>
        <taxon>Pezizomycotina</taxon>
        <taxon>Eurotiomycetes</taxon>
        <taxon>Eurotiomycetidae</taxon>
        <taxon>Eurotiales</taxon>
        <taxon>Aspergillaceae</taxon>
        <taxon>Aspergillus</taxon>
        <taxon>Aspergillus subgen. Circumdati</taxon>
    </lineage>
</organism>